<sequence length="30" mass="3333">MSYPESTGPCIFVSMQFYPESITGNANMTE</sequence>
<dbReference type="AlphaFoldDB" id="A0A1T4T9B0"/>
<dbReference type="STRING" id="634771.SAMN04488128_104198"/>
<evidence type="ECO:0000313" key="2">
    <source>
        <dbReference type="Proteomes" id="UP000190367"/>
    </source>
</evidence>
<name>A0A1T4T9B0_9BACT</name>
<protein>
    <submittedName>
        <fullName evidence="1">Uncharacterized protein</fullName>
    </submittedName>
</protein>
<proteinExistence type="predicted"/>
<reference evidence="2" key="1">
    <citation type="submission" date="2017-02" db="EMBL/GenBank/DDBJ databases">
        <authorList>
            <person name="Varghese N."/>
            <person name="Submissions S."/>
        </authorList>
    </citation>
    <scope>NUCLEOTIDE SEQUENCE [LARGE SCALE GENOMIC DNA]</scope>
    <source>
        <strain evidence="2">DSM 22224</strain>
    </source>
</reference>
<keyword evidence="2" id="KW-1185">Reference proteome</keyword>
<dbReference type="Proteomes" id="UP000190367">
    <property type="component" value="Unassembled WGS sequence"/>
</dbReference>
<dbReference type="EMBL" id="FUWZ01000004">
    <property type="protein sequence ID" value="SKA36957.1"/>
    <property type="molecule type" value="Genomic_DNA"/>
</dbReference>
<organism evidence="1 2">
    <name type="scientific">Chitinophaga eiseniae</name>
    <dbReference type="NCBI Taxonomy" id="634771"/>
    <lineage>
        <taxon>Bacteria</taxon>
        <taxon>Pseudomonadati</taxon>
        <taxon>Bacteroidota</taxon>
        <taxon>Chitinophagia</taxon>
        <taxon>Chitinophagales</taxon>
        <taxon>Chitinophagaceae</taxon>
        <taxon>Chitinophaga</taxon>
    </lineage>
</organism>
<evidence type="ECO:0000313" key="1">
    <source>
        <dbReference type="EMBL" id="SKA36957.1"/>
    </source>
</evidence>
<accession>A0A1T4T9B0</accession>
<gene>
    <name evidence="1" type="ORF">SAMN04488128_104198</name>
</gene>